<feature type="compositionally biased region" description="Basic and acidic residues" evidence="5">
    <location>
        <begin position="8"/>
        <end position="17"/>
    </location>
</feature>
<dbReference type="InterPro" id="IPR032472">
    <property type="entry name" value="ArgoL2"/>
</dbReference>
<feature type="compositionally biased region" description="Low complexity" evidence="5">
    <location>
        <begin position="178"/>
        <end position="189"/>
    </location>
</feature>
<organism evidence="8 9">
    <name type="scientific">Camellia sinensis var. sinensis</name>
    <name type="common">China tea</name>
    <dbReference type="NCBI Taxonomy" id="542762"/>
    <lineage>
        <taxon>Eukaryota</taxon>
        <taxon>Viridiplantae</taxon>
        <taxon>Streptophyta</taxon>
        <taxon>Embryophyta</taxon>
        <taxon>Tracheophyta</taxon>
        <taxon>Spermatophyta</taxon>
        <taxon>Magnoliopsida</taxon>
        <taxon>eudicotyledons</taxon>
        <taxon>Gunneridae</taxon>
        <taxon>Pentapetalae</taxon>
        <taxon>asterids</taxon>
        <taxon>Ericales</taxon>
        <taxon>Theaceae</taxon>
        <taxon>Camellia</taxon>
    </lineage>
</organism>
<protein>
    <recommendedName>
        <fullName evidence="10">Piwi domain-containing protein</fullName>
    </recommendedName>
</protein>
<dbReference type="InterPro" id="IPR036085">
    <property type="entry name" value="PAZ_dom_sf"/>
</dbReference>
<keyword evidence="2" id="KW-0678">Repressor</keyword>
<keyword evidence="4" id="KW-0687">Ribonucleoprotein</keyword>
<evidence type="ECO:0000259" key="7">
    <source>
        <dbReference type="PROSITE" id="PS50822"/>
    </source>
</evidence>
<dbReference type="Pfam" id="PF02170">
    <property type="entry name" value="PAZ"/>
    <property type="match status" value="1"/>
</dbReference>
<dbReference type="Pfam" id="PF08699">
    <property type="entry name" value="ArgoL1"/>
    <property type="match status" value="1"/>
</dbReference>
<accession>A0A4S4DWY9</accession>
<dbReference type="SUPFAM" id="SSF53098">
    <property type="entry name" value="Ribonuclease H-like"/>
    <property type="match status" value="1"/>
</dbReference>
<dbReference type="EMBL" id="SDRB02010218">
    <property type="protein sequence ID" value="THG07156.1"/>
    <property type="molecule type" value="Genomic_DNA"/>
</dbReference>
<dbReference type="Gene3D" id="3.40.50.2300">
    <property type="match status" value="1"/>
</dbReference>
<dbReference type="GO" id="GO:0051607">
    <property type="term" value="P:defense response to virus"/>
    <property type="evidence" value="ECO:0007669"/>
    <property type="project" value="UniProtKB-ARBA"/>
</dbReference>
<evidence type="ECO:0008006" key="10">
    <source>
        <dbReference type="Google" id="ProtNLM"/>
    </source>
</evidence>
<sequence>MKGLRLWLGEREDDKNKGFRFRSPARERRGGWWSVVVGVATAVVIAREERDEKKYSRRRTEREREREREGGGRHGVQSSEMSTRGRGRGDGGGRGRGRGQPRRDQPPPPSSSGRGGGRGRGTAGGSAPYQAAPPPQRPPHYASTSTPSSSQPPPTPSSSLSQDVERKLILQSPPPTPAAAQPSSSVQRPAQPPLPAQDPAQPPLSTKSLRPPARPGYGTVGRRCIVRANHFLVDVADRDLHHYDVTITPEVTSKKVCREIVNALIASYQESHLGKRCPAYDGRKSLYTAGPLPFVSQDFVVKLVERETTSRREREFRVAIKFAAKADLHHLQQFLHGRQLDVPQETIQVLDVVLRSTPSNNYAVVGRSFFSPQLGDTGHLGDGIEYWKGYYQSLRPTQMGLSLNIDISARAFYEPVLVSDFVATYCNIRDLSRPLSDQDRIKVKKALKMVKVELIHSEDVKRKISGVSVQPTSQLTFTSGDTGTQTSVVKYFREKYDIALKFTALPALQVGSDSRPIYLPMELCKIVPGQRYSKRLNDRQVSALLRATCQRPNDRERSINQMVKHNNYNNDKFVNEFGLRVRTELTSVDARVLPAPMLQYQDTQETPRVGAWNMIDKKMVNGGKVEFWTCVSFSRIRQDEVFRFCENLVYMCQSKGMDFNSMPLLEPRSAHPAQIEKTLLEIHKQSNAKLASSGKLLQLLIIILPDATGTYGRIKRVCETELGIISQCCQPKQASKCQKQYLENVALKINVKAGGRNNVLLNALHKKIPYVTDAPTIIFGADVTHPQPGEDASPSIAAVVASMDWPEVTKYRGLVSAQPHRDEIINDLYKTIQDPQRGTVHSGMIRELLIAFRRSTGHKPHRIIFYRDGVSEGQFNQVLLYEMDAIRKACVSLEENYLPPVTFVVVQKRHHTRLFPAQHNDRNSTDRSGNILPGTVVDTTICHPTEFDFYLCSHAGIQVNSVPPAYYAHLAAFRARYYIEGETSESESTSGGRATRERNVEVRPLPLIKDNVKDVMFYC</sequence>
<dbReference type="GO" id="GO:1990904">
    <property type="term" value="C:ribonucleoprotein complex"/>
    <property type="evidence" value="ECO:0007669"/>
    <property type="project" value="UniProtKB-KW"/>
</dbReference>
<dbReference type="SMART" id="SM00950">
    <property type="entry name" value="Piwi"/>
    <property type="match status" value="1"/>
</dbReference>
<dbReference type="GO" id="GO:0031047">
    <property type="term" value="P:regulatory ncRNA-mediated gene silencing"/>
    <property type="evidence" value="ECO:0007669"/>
    <property type="project" value="UniProtKB-KW"/>
</dbReference>
<evidence type="ECO:0000256" key="3">
    <source>
        <dbReference type="ARBA" id="ARBA00023158"/>
    </source>
</evidence>
<dbReference type="Gene3D" id="3.30.420.10">
    <property type="entry name" value="Ribonuclease H-like superfamily/Ribonuclease H"/>
    <property type="match status" value="2"/>
</dbReference>
<reference evidence="8 9" key="1">
    <citation type="journal article" date="2018" name="Proc. Natl. Acad. Sci. U.S.A.">
        <title>Draft genome sequence of Camellia sinensis var. sinensis provides insights into the evolution of the tea genome and tea quality.</title>
        <authorList>
            <person name="Wei C."/>
            <person name="Yang H."/>
            <person name="Wang S."/>
            <person name="Zhao J."/>
            <person name="Liu C."/>
            <person name="Gao L."/>
            <person name="Xia E."/>
            <person name="Lu Y."/>
            <person name="Tai Y."/>
            <person name="She G."/>
            <person name="Sun J."/>
            <person name="Cao H."/>
            <person name="Tong W."/>
            <person name="Gao Q."/>
            <person name="Li Y."/>
            <person name="Deng W."/>
            <person name="Jiang X."/>
            <person name="Wang W."/>
            <person name="Chen Q."/>
            <person name="Zhang S."/>
            <person name="Li H."/>
            <person name="Wu J."/>
            <person name="Wang P."/>
            <person name="Li P."/>
            <person name="Shi C."/>
            <person name="Zheng F."/>
            <person name="Jian J."/>
            <person name="Huang B."/>
            <person name="Shan D."/>
            <person name="Shi M."/>
            <person name="Fang C."/>
            <person name="Yue Y."/>
            <person name="Li F."/>
            <person name="Li D."/>
            <person name="Wei S."/>
            <person name="Han B."/>
            <person name="Jiang C."/>
            <person name="Yin Y."/>
            <person name="Xia T."/>
            <person name="Zhang Z."/>
            <person name="Bennetzen J.L."/>
            <person name="Zhao S."/>
            <person name="Wan X."/>
        </authorList>
    </citation>
    <scope>NUCLEOTIDE SEQUENCE [LARGE SCALE GENOMIC DNA]</scope>
    <source>
        <strain evidence="9">cv. Shuchazao</strain>
        <tissue evidence="8">Leaf</tissue>
    </source>
</reference>
<dbReference type="InterPro" id="IPR014811">
    <property type="entry name" value="ArgoL1"/>
</dbReference>
<dbReference type="CDD" id="cd04657">
    <property type="entry name" value="Piwi_ago-like"/>
    <property type="match status" value="1"/>
</dbReference>
<dbReference type="FunFam" id="3.40.50.2300:FF:000110">
    <property type="entry name" value="Argonaute 10"/>
    <property type="match status" value="1"/>
</dbReference>
<dbReference type="Pfam" id="PF16486">
    <property type="entry name" value="ArgoN"/>
    <property type="match status" value="1"/>
</dbReference>
<evidence type="ECO:0000256" key="4">
    <source>
        <dbReference type="ARBA" id="ARBA00023274"/>
    </source>
</evidence>
<evidence type="ECO:0000256" key="5">
    <source>
        <dbReference type="SAM" id="MobiDB-lite"/>
    </source>
</evidence>
<feature type="region of interest" description="Disordered" evidence="5">
    <location>
        <begin position="43"/>
        <end position="219"/>
    </location>
</feature>
<dbReference type="GO" id="GO:0003723">
    <property type="term" value="F:RNA binding"/>
    <property type="evidence" value="ECO:0007669"/>
    <property type="project" value="InterPro"/>
</dbReference>
<dbReference type="SMART" id="SM01163">
    <property type="entry name" value="DUF1785"/>
    <property type="match status" value="1"/>
</dbReference>
<gene>
    <name evidence="8" type="ORF">TEA_019256</name>
</gene>
<dbReference type="InterPro" id="IPR045246">
    <property type="entry name" value="Piwi_ago-like"/>
</dbReference>
<dbReference type="InterPro" id="IPR003100">
    <property type="entry name" value="PAZ_dom"/>
</dbReference>
<evidence type="ECO:0000259" key="6">
    <source>
        <dbReference type="PROSITE" id="PS50821"/>
    </source>
</evidence>
<proteinExistence type="inferred from homology"/>
<dbReference type="InterPro" id="IPR032474">
    <property type="entry name" value="Argonaute_N"/>
</dbReference>
<dbReference type="PROSITE" id="PS50822">
    <property type="entry name" value="PIWI"/>
    <property type="match status" value="1"/>
</dbReference>
<name>A0A4S4DWY9_CAMSN</name>
<evidence type="ECO:0000256" key="1">
    <source>
        <dbReference type="ARBA" id="ARBA00008201"/>
    </source>
</evidence>
<dbReference type="SMART" id="SM00949">
    <property type="entry name" value="PAZ"/>
    <property type="match status" value="1"/>
</dbReference>
<feature type="compositionally biased region" description="Pro residues" evidence="5">
    <location>
        <begin position="190"/>
        <end position="202"/>
    </location>
</feature>
<dbReference type="PANTHER" id="PTHR22891">
    <property type="entry name" value="EUKARYOTIC TRANSLATION INITIATION FACTOR 2C"/>
    <property type="match status" value="1"/>
</dbReference>
<dbReference type="InterPro" id="IPR036397">
    <property type="entry name" value="RNaseH_sf"/>
</dbReference>
<dbReference type="PROSITE" id="PS50821">
    <property type="entry name" value="PAZ"/>
    <property type="match status" value="1"/>
</dbReference>
<evidence type="ECO:0000313" key="8">
    <source>
        <dbReference type="EMBL" id="THG07156.1"/>
    </source>
</evidence>
<keyword evidence="9" id="KW-1185">Reference proteome</keyword>
<feature type="compositionally biased region" description="Basic and acidic residues" evidence="5">
    <location>
        <begin position="46"/>
        <end position="72"/>
    </location>
</feature>
<dbReference type="STRING" id="542762.A0A4S4DWY9"/>
<dbReference type="Pfam" id="PF16488">
    <property type="entry name" value="ArgoL2"/>
    <property type="match status" value="1"/>
</dbReference>
<dbReference type="InterPro" id="IPR003165">
    <property type="entry name" value="Piwi"/>
</dbReference>
<evidence type="ECO:0000256" key="2">
    <source>
        <dbReference type="ARBA" id="ARBA00022491"/>
    </source>
</evidence>
<dbReference type="Proteomes" id="UP000306102">
    <property type="component" value="Unassembled WGS sequence"/>
</dbReference>
<feature type="region of interest" description="Disordered" evidence="5">
    <location>
        <begin position="1"/>
        <end position="25"/>
    </location>
</feature>
<dbReference type="Pfam" id="PF16487">
    <property type="entry name" value="ArgoMid"/>
    <property type="match status" value="1"/>
</dbReference>
<dbReference type="InterPro" id="IPR012337">
    <property type="entry name" value="RNaseH-like_sf"/>
</dbReference>
<feature type="compositionally biased region" description="Low complexity" evidence="5">
    <location>
        <begin position="139"/>
        <end position="149"/>
    </location>
</feature>
<comment type="caution">
    <text evidence="8">The sequence shown here is derived from an EMBL/GenBank/DDBJ whole genome shotgun (WGS) entry which is preliminary data.</text>
</comment>
<keyword evidence="3" id="KW-0943">RNA-mediated gene silencing</keyword>
<dbReference type="CDD" id="cd02846">
    <property type="entry name" value="PAZ_argonaute_like"/>
    <property type="match status" value="1"/>
</dbReference>
<dbReference type="AlphaFoldDB" id="A0A4S4DWY9"/>
<dbReference type="Gene3D" id="2.170.260.10">
    <property type="entry name" value="paz domain"/>
    <property type="match status" value="1"/>
</dbReference>
<evidence type="ECO:0000313" key="9">
    <source>
        <dbReference type="Proteomes" id="UP000306102"/>
    </source>
</evidence>
<feature type="compositionally biased region" description="Gly residues" evidence="5">
    <location>
        <begin position="113"/>
        <end position="124"/>
    </location>
</feature>
<feature type="domain" description="Piwi" evidence="7">
    <location>
        <begin position="699"/>
        <end position="956"/>
    </location>
</feature>
<dbReference type="Pfam" id="PF02171">
    <property type="entry name" value="Piwi"/>
    <property type="match status" value="1"/>
</dbReference>
<comment type="similarity">
    <text evidence="1">Belongs to the argonaute family. Ago subfamily.</text>
</comment>
<dbReference type="InterPro" id="IPR032473">
    <property type="entry name" value="Argonaute_Mid_dom"/>
</dbReference>
<feature type="domain" description="PAZ" evidence="6">
    <location>
        <begin position="417"/>
        <end position="528"/>
    </location>
</feature>
<dbReference type="SUPFAM" id="SSF101690">
    <property type="entry name" value="PAZ domain"/>
    <property type="match status" value="1"/>
</dbReference>